<dbReference type="InterPro" id="IPR043504">
    <property type="entry name" value="Peptidase_S1_PA_chymotrypsin"/>
</dbReference>
<organism evidence="7 8">
    <name type="scientific">Drosophila lebanonensis</name>
    <name type="common">Fruit fly</name>
    <name type="synonym">Scaptodrosophila lebanonensis</name>
    <dbReference type="NCBI Taxonomy" id="7225"/>
    <lineage>
        <taxon>Eukaryota</taxon>
        <taxon>Metazoa</taxon>
        <taxon>Ecdysozoa</taxon>
        <taxon>Arthropoda</taxon>
        <taxon>Hexapoda</taxon>
        <taxon>Insecta</taxon>
        <taxon>Pterygota</taxon>
        <taxon>Neoptera</taxon>
        <taxon>Endopterygota</taxon>
        <taxon>Diptera</taxon>
        <taxon>Brachycera</taxon>
        <taxon>Muscomorpha</taxon>
        <taxon>Ephydroidea</taxon>
        <taxon>Drosophilidae</taxon>
        <taxon>Scaptodrosophila</taxon>
    </lineage>
</organism>
<name>A0A6J2T416_DROLE</name>
<dbReference type="RefSeq" id="XP_030371651.1">
    <property type="nucleotide sequence ID" value="XM_030515791.1"/>
</dbReference>
<dbReference type="Proteomes" id="UP000504634">
    <property type="component" value="Unplaced"/>
</dbReference>
<gene>
    <name evidence="8" type="primary">LOC115621944</name>
</gene>
<evidence type="ECO:0000313" key="7">
    <source>
        <dbReference type="Proteomes" id="UP000504634"/>
    </source>
</evidence>
<evidence type="ECO:0000256" key="5">
    <source>
        <dbReference type="ARBA" id="ARBA00023157"/>
    </source>
</evidence>
<evidence type="ECO:0000256" key="3">
    <source>
        <dbReference type="ARBA" id="ARBA00022801"/>
    </source>
</evidence>
<keyword evidence="2" id="KW-0732">Signal</keyword>
<dbReference type="SUPFAM" id="SSF50494">
    <property type="entry name" value="Trypsin-like serine proteases"/>
    <property type="match status" value="1"/>
</dbReference>
<accession>A0A6J2T416</accession>
<reference evidence="8" key="1">
    <citation type="submission" date="2025-08" db="UniProtKB">
        <authorList>
            <consortium name="RefSeq"/>
        </authorList>
    </citation>
    <scope>IDENTIFICATION</scope>
    <source>
        <strain evidence="8">11010-0011.00</strain>
        <tissue evidence="8">Whole body</tissue>
    </source>
</reference>
<dbReference type="PANTHER" id="PTHR24276">
    <property type="entry name" value="POLYSERASE-RELATED"/>
    <property type="match status" value="1"/>
</dbReference>
<dbReference type="GeneID" id="115621944"/>
<dbReference type="GO" id="GO:0004252">
    <property type="term" value="F:serine-type endopeptidase activity"/>
    <property type="evidence" value="ECO:0007669"/>
    <property type="project" value="InterPro"/>
</dbReference>
<keyword evidence="7" id="KW-1185">Reference proteome</keyword>
<keyword evidence="4" id="KW-0720">Serine protease</keyword>
<dbReference type="GO" id="GO:0006508">
    <property type="term" value="P:proteolysis"/>
    <property type="evidence" value="ECO:0007669"/>
    <property type="project" value="UniProtKB-KW"/>
</dbReference>
<dbReference type="PROSITE" id="PS50240">
    <property type="entry name" value="TRYPSIN_DOM"/>
    <property type="match status" value="1"/>
</dbReference>
<feature type="domain" description="Peptidase S1" evidence="6">
    <location>
        <begin position="122"/>
        <end position="341"/>
    </location>
</feature>
<keyword evidence="3" id="KW-0378">Hydrolase</keyword>
<dbReference type="InterPro" id="IPR009003">
    <property type="entry name" value="Peptidase_S1_PA"/>
</dbReference>
<evidence type="ECO:0000259" key="6">
    <source>
        <dbReference type="PROSITE" id="PS50240"/>
    </source>
</evidence>
<dbReference type="OrthoDB" id="7849093at2759"/>
<sequence length="344" mass="38841">MSFESLASAACAQESSRLRIMQLMRLLLALYTTLNHYRASTAQIQETAAIEERGRYRLKLQRPVRQYMTGEVPTNGQPYQLVRIIEYLVPYPYKRKTPVKVIKVRPRSDPFPLPVSNDSLEIIPANVEELFTLDPPTTQKPRAHFMLKVRLRDKDICSGALISKQLVITSAHCFPAKPQLQVLLYRVVASKSRVYTVKDVLAGNGSPQGEELALVLLKAPILDEQMQPIGLCSCALKRHDNVTMYMTRLNVRFLRTSIIANGACKRSYAQDEDAFITAAMLCAQNTNKLSDCQTTRGDILLHNEQLCGINIYGPRCVEGAVNGDLYANIYKVLDYLKQQIQRYG</sequence>
<keyword evidence="1" id="KW-0645">Protease</keyword>
<dbReference type="AlphaFoldDB" id="A0A6J2T416"/>
<dbReference type="InterPro" id="IPR050430">
    <property type="entry name" value="Peptidase_S1"/>
</dbReference>
<keyword evidence="5" id="KW-1015">Disulfide bond</keyword>
<dbReference type="Pfam" id="PF00089">
    <property type="entry name" value="Trypsin"/>
    <property type="match status" value="1"/>
</dbReference>
<evidence type="ECO:0000256" key="2">
    <source>
        <dbReference type="ARBA" id="ARBA00022729"/>
    </source>
</evidence>
<evidence type="ECO:0000256" key="1">
    <source>
        <dbReference type="ARBA" id="ARBA00022670"/>
    </source>
</evidence>
<proteinExistence type="predicted"/>
<evidence type="ECO:0000313" key="8">
    <source>
        <dbReference type="RefSeq" id="XP_030371651.1"/>
    </source>
</evidence>
<dbReference type="PANTHER" id="PTHR24276:SF94">
    <property type="entry name" value="AT20289P-RELATED"/>
    <property type="match status" value="1"/>
</dbReference>
<protein>
    <submittedName>
        <fullName evidence="8">Seminase</fullName>
    </submittedName>
</protein>
<evidence type="ECO:0000256" key="4">
    <source>
        <dbReference type="ARBA" id="ARBA00022825"/>
    </source>
</evidence>
<dbReference type="Gene3D" id="2.40.10.10">
    <property type="entry name" value="Trypsin-like serine proteases"/>
    <property type="match status" value="2"/>
</dbReference>
<dbReference type="InterPro" id="IPR001254">
    <property type="entry name" value="Trypsin_dom"/>
</dbReference>